<dbReference type="PANTHER" id="PTHR23529">
    <property type="entry name" value="GH19118P-RELATED"/>
    <property type="match status" value="1"/>
</dbReference>
<dbReference type="Pfam" id="PF00083">
    <property type="entry name" value="Sugar_tr"/>
    <property type="match status" value="1"/>
</dbReference>
<evidence type="ECO:0000313" key="6">
    <source>
        <dbReference type="RefSeq" id="XP_016990416.1"/>
    </source>
</evidence>
<feature type="transmembrane region" description="Helical" evidence="5">
    <location>
        <begin position="355"/>
        <end position="377"/>
    </location>
</feature>
<feature type="transmembrane region" description="Helical" evidence="5">
    <location>
        <begin position="120"/>
        <end position="141"/>
    </location>
</feature>
<dbReference type="Gene3D" id="1.20.1250.20">
    <property type="entry name" value="MFS general substrate transporter like domains"/>
    <property type="match status" value="1"/>
</dbReference>
<feature type="transmembrane region" description="Helical" evidence="5">
    <location>
        <begin position="147"/>
        <end position="165"/>
    </location>
</feature>
<dbReference type="RefSeq" id="XP_016990416.2">
    <property type="nucleotide sequence ID" value="XM_017134927.2"/>
</dbReference>
<dbReference type="GO" id="GO:0022857">
    <property type="term" value="F:transmembrane transporter activity"/>
    <property type="evidence" value="ECO:0007669"/>
    <property type="project" value="InterPro"/>
</dbReference>
<dbReference type="GeneID" id="108052523"/>
<gene>
    <name evidence="6" type="primary">LOC108052523</name>
</gene>
<name>A0A6P4FZ25_DRORH</name>
<evidence type="ECO:0000256" key="2">
    <source>
        <dbReference type="ARBA" id="ARBA00022692"/>
    </source>
</evidence>
<dbReference type="SUPFAM" id="SSF103473">
    <property type="entry name" value="MFS general substrate transporter"/>
    <property type="match status" value="1"/>
</dbReference>
<feature type="transmembrane region" description="Helical" evidence="5">
    <location>
        <begin position="58"/>
        <end position="76"/>
    </location>
</feature>
<keyword evidence="2 5" id="KW-0812">Transmembrane</keyword>
<evidence type="ECO:0000256" key="5">
    <source>
        <dbReference type="SAM" id="Phobius"/>
    </source>
</evidence>
<feature type="transmembrane region" description="Helical" evidence="5">
    <location>
        <begin position="177"/>
        <end position="197"/>
    </location>
</feature>
<dbReference type="OrthoDB" id="6612291at2759"/>
<protein>
    <submittedName>
        <fullName evidence="6">Probable polyol transporter 6</fullName>
    </submittedName>
</protein>
<dbReference type="InterPro" id="IPR005828">
    <property type="entry name" value="MFS_sugar_transport-like"/>
</dbReference>
<dbReference type="InterPro" id="IPR036259">
    <property type="entry name" value="MFS_trans_sf"/>
</dbReference>
<evidence type="ECO:0000256" key="1">
    <source>
        <dbReference type="ARBA" id="ARBA00004370"/>
    </source>
</evidence>
<proteinExistence type="predicted"/>
<evidence type="ECO:0000256" key="4">
    <source>
        <dbReference type="ARBA" id="ARBA00023136"/>
    </source>
</evidence>
<feature type="transmembrane region" description="Helical" evidence="5">
    <location>
        <begin position="212"/>
        <end position="232"/>
    </location>
</feature>
<accession>A0A6P4FZ25</accession>
<comment type="subcellular location">
    <subcellularLocation>
        <location evidence="1">Membrane</location>
    </subcellularLocation>
</comment>
<keyword evidence="4 5" id="KW-0472">Membrane</keyword>
<feature type="transmembrane region" description="Helical" evidence="5">
    <location>
        <begin position="389"/>
        <end position="412"/>
    </location>
</feature>
<dbReference type="PANTHER" id="PTHR23529:SF2">
    <property type="entry name" value="GH19118P-RELATED"/>
    <property type="match status" value="1"/>
</dbReference>
<feature type="transmembrane region" description="Helical" evidence="5">
    <location>
        <begin position="424"/>
        <end position="444"/>
    </location>
</feature>
<dbReference type="GO" id="GO:0016020">
    <property type="term" value="C:membrane"/>
    <property type="evidence" value="ECO:0007669"/>
    <property type="project" value="UniProtKB-SubCell"/>
</dbReference>
<keyword evidence="3 5" id="KW-1133">Transmembrane helix</keyword>
<dbReference type="AlphaFoldDB" id="A0A6P4FZ25"/>
<reference evidence="6" key="1">
    <citation type="submission" date="2025-08" db="UniProtKB">
        <authorList>
            <consortium name="RefSeq"/>
        </authorList>
    </citation>
    <scope>IDENTIFICATION</scope>
</reference>
<feature type="transmembrane region" description="Helical" evidence="5">
    <location>
        <begin position="328"/>
        <end position="348"/>
    </location>
</feature>
<dbReference type="RefSeq" id="XP_016990416.1">
    <property type="nucleotide sequence ID" value="XM_017134927.1"/>
</dbReference>
<feature type="transmembrane region" description="Helical" evidence="5">
    <location>
        <begin position="450"/>
        <end position="473"/>
    </location>
</feature>
<organism evidence="6">
    <name type="scientific">Drosophila rhopaloa</name>
    <name type="common">Fruit fly</name>
    <dbReference type="NCBI Taxonomy" id="1041015"/>
    <lineage>
        <taxon>Eukaryota</taxon>
        <taxon>Metazoa</taxon>
        <taxon>Ecdysozoa</taxon>
        <taxon>Arthropoda</taxon>
        <taxon>Hexapoda</taxon>
        <taxon>Insecta</taxon>
        <taxon>Pterygota</taxon>
        <taxon>Neoptera</taxon>
        <taxon>Endopterygota</taxon>
        <taxon>Diptera</taxon>
        <taxon>Brachycera</taxon>
        <taxon>Muscomorpha</taxon>
        <taxon>Ephydroidea</taxon>
        <taxon>Drosophilidae</taxon>
        <taxon>Drosophila</taxon>
        <taxon>Sophophora</taxon>
    </lineage>
</organism>
<evidence type="ECO:0000256" key="3">
    <source>
        <dbReference type="ARBA" id="ARBA00022989"/>
    </source>
</evidence>
<feature type="transmembrane region" description="Helical" evidence="5">
    <location>
        <begin position="96"/>
        <end position="115"/>
    </location>
</feature>
<feature type="transmembrane region" description="Helical" evidence="5">
    <location>
        <begin position="296"/>
        <end position="316"/>
    </location>
</feature>
<sequence>MTITYVTAGPDGDQPNTFTTKEREGRYIRKTPPKQPPMQTVNLTVGNPSSVRHFNKQLNVACAVFFLFVYGGMDFAHSAGWNQTLNTTATQVFKCSWFIGVLAGAAIASLAMTFLPKLPFYVLGGLMQLTGSIIFTCAPFDYGLLMAARYVAGAGIGLITVPFLIHSAEVASDNYRGVSASMEQCGLALGIAIQVIYDTQWVDDKEASVNEVHGIIGIVFSILGLGMTALSIESPIFHLRRNQEEKARECHQKLLGSFNSSVDQSFEEVSRYVVESRNRSFCQELWSSVVPFIKLLLYRGFVAFSFSLPLSASLISSTLMTKGYISCWPVTVWGLVRLLGALVAQGFLDRMGRKLISLVGLLCMAILMLCMAVSYASPANVLLTYYMNQVWRLGVAFQAFAGLFVCSSSVYLGEAFPMRVKPFLVGYIVGFEQTVHIINIVGYNRGSDNFFYHYYLCVGIILLVGVIFFGIVIPETKKITLREANRRFQRLHNIKLF</sequence>